<feature type="compositionally biased region" description="Polar residues" evidence="5">
    <location>
        <begin position="446"/>
        <end position="462"/>
    </location>
</feature>
<feature type="transmembrane region" description="Helical" evidence="6">
    <location>
        <begin position="315"/>
        <end position="335"/>
    </location>
</feature>
<evidence type="ECO:0000256" key="4">
    <source>
        <dbReference type="ARBA" id="ARBA00023136"/>
    </source>
</evidence>
<dbReference type="GO" id="GO:0016020">
    <property type="term" value="C:membrane"/>
    <property type="evidence" value="ECO:0007669"/>
    <property type="project" value="UniProtKB-SubCell"/>
</dbReference>
<reference evidence="7" key="1">
    <citation type="journal article" date="2015" name="PLoS ONE">
        <title>Comprehensive Evaluation of Toxoplasma gondii VEG and Neospora caninum LIV Genomes with Tachyzoite Stage Transcriptome and Proteome Defines Novel Transcript Features.</title>
        <authorList>
            <person name="Ramaprasad A."/>
            <person name="Mourier T."/>
            <person name="Naeem R."/>
            <person name="Malas T.B."/>
            <person name="Moussa E."/>
            <person name="Panigrahi A."/>
            <person name="Vermont S.J."/>
            <person name="Otto T.D."/>
            <person name="Wastling J."/>
            <person name="Pain A."/>
        </authorList>
    </citation>
    <scope>NUCLEOTIDE SEQUENCE</scope>
    <source>
        <strain evidence="7">VEG</strain>
    </source>
</reference>
<feature type="compositionally biased region" description="Polar residues" evidence="5">
    <location>
        <begin position="413"/>
        <end position="434"/>
    </location>
</feature>
<dbReference type="Pfam" id="PF03619">
    <property type="entry name" value="Solute_trans_a"/>
    <property type="match status" value="3"/>
</dbReference>
<keyword evidence="4 6" id="KW-0472">Membrane</keyword>
<feature type="transmembrane region" description="Helical" evidence="6">
    <location>
        <begin position="708"/>
        <end position="728"/>
    </location>
</feature>
<dbReference type="PANTHER" id="PTHR23423">
    <property type="entry name" value="ORGANIC SOLUTE TRANSPORTER-RELATED"/>
    <property type="match status" value="1"/>
</dbReference>
<protein>
    <submittedName>
        <fullName evidence="7">Putative Transmembrane protein</fullName>
    </submittedName>
</protein>
<feature type="compositionally biased region" description="Low complexity" evidence="5">
    <location>
        <begin position="1333"/>
        <end position="1343"/>
    </location>
</feature>
<feature type="compositionally biased region" description="Polar residues" evidence="5">
    <location>
        <begin position="1537"/>
        <end position="1557"/>
    </location>
</feature>
<evidence type="ECO:0000256" key="2">
    <source>
        <dbReference type="ARBA" id="ARBA00022692"/>
    </source>
</evidence>
<keyword evidence="2 6" id="KW-0812">Transmembrane</keyword>
<feature type="region of interest" description="Disordered" evidence="5">
    <location>
        <begin position="1708"/>
        <end position="2080"/>
    </location>
</feature>
<evidence type="ECO:0000256" key="6">
    <source>
        <dbReference type="SAM" id="Phobius"/>
    </source>
</evidence>
<feature type="compositionally biased region" description="Low complexity" evidence="5">
    <location>
        <begin position="8"/>
        <end position="17"/>
    </location>
</feature>
<feature type="compositionally biased region" description="Polar residues" evidence="5">
    <location>
        <begin position="2003"/>
        <end position="2016"/>
    </location>
</feature>
<feature type="compositionally biased region" description="Basic and acidic residues" evidence="5">
    <location>
        <begin position="1610"/>
        <end position="1624"/>
    </location>
</feature>
<feature type="compositionally biased region" description="Low complexity" evidence="5">
    <location>
        <begin position="148"/>
        <end position="175"/>
    </location>
</feature>
<dbReference type="InterPro" id="IPR005178">
    <property type="entry name" value="Ostalpha/TMEM184C"/>
</dbReference>
<feature type="region of interest" description="Disordered" evidence="5">
    <location>
        <begin position="1"/>
        <end position="35"/>
    </location>
</feature>
<feature type="compositionally biased region" description="Basic and acidic residues" evidence="5">
    <location>
        <begin position="2026"/>
        <end position="2036"/>
    </location>
</feature>
<feature type="region of interest" description="Disordered" evidence="5">
    <location>
        <begin position="389"/>
        <end position="469"/>
    </location>
</feature>
<dbReference type="EMBL" id="LN714494">
    <property type="protein sequence ID" value="CEL72728.1"/>
    <property type="molecule type" value="Genomic_DNA"/>
</dbReference>
<feature type="compositionally biased region" description="Basic and acidic residues" evidence="5">
    <location>
        <begin position="1986"/>
        <end position="1996"/>
    </location>
</feature>
<feature type="compositionally biased region" description="Polar residues" evidence="5">
    <location>
        <begin position="1626"/>
        <end position="1636"/>
    </location>
</feature>
<feature type="compositionally biased region" description="Basic and acidic residues" evidence="5">
    <location>
        <begin position="1562"/>
        <end position="1571"/>
    </location>
</feature>
<evidence type="ECO:0000256" key="3">
    <source>
        <dbReference type="ARBA" id="ARBA00022989"/>
    </source>
</evidence>
<evidence type="ECO:0000313" key="7">
    <source>
        <dbReference type="EMBL" id="CEL72728.1"/>
    </source>
</evidence>
<feature type="compositionally biased region" description="Basic and acidic residues" evidence="5">
    <location>
        <begin position="1827"/>
        <end position="1842"/>
    </location>
</feature>
<feature type="transmembrane region" description="Helical" evidence="6">
    <location>
        <begin position="495"/>
        <end position="521"/>
    </location>
</feature>
<feature type="region of interest" description="Disordered" evidence="5">
    <location>
        <begin position="1317"/>
        <end position="1343"/>
    </location>
</feature>
<feature type="compositionally biased region" description="Basic and acidic residues" evidence="5">
    <location>
        <begin position="1890"/>
        <end position="1909"/>
    </location>
</feature>
<feature type="compositionally biased region" description="Basic and acidic residues" evidence="5">
    <location>
        <begin position="1579"/>
        <end position="1599"/>
    </location>
</feature>
<evidence type="ECO:0000256" key="5">
    <source>
        <dbReference type="SAM" id="MobiDB-lite"/>
    </source>
</evidence>
<dbReference type="SMART" id="SM01417">
    <property type="entry name" value="Solute_trans_a"/>
    <property type="match status" value="1"/>
</dbReference>
<feature type="region of interest" description="Disordered" evidence="5">
    <location>
        <begin position="1122"/>
        <end position="1142"/>
    </location>
</feature>
<gene>
    <name evidence="7" type="ORF">BN1205_087200</name>
</gene>
<feature type="compositionally biased region" description="Low complexity" evidence="5">
    <location>
        <begin position="1775"/>
        <end position="1784"/>
    </location>
</feature>
<organism evidence="7">
    <name type="scientific">Toxoplasma gondii (strain ATCC 50861 / VEG)</name>
    <dbReference type="NCBI Taxonomy" id="432359"/>
    <lineage>
        <taxon>Eukaryota</taxon>
        <taxon>Sar</taxon>
        <taxon>Alveolata</taxon>
        <taxon>Apicomplexa</taxon>
        <taxon>Conoidasida</taxon>
        <taxon>Coccidia</taxon>
        <taxon>Eucoccidiorida</taxon>
        <taxon>Eimeriorina</taxon>
        <taxon>Sarcocystidae</taxon>
        <taxon>Toxoplasma</taxon>
    </lineage>
</organism>
<feature type="region of interest" description="Disordered" evidence="5">
    <location>
        <begin position="1358"/>
        <end position="1385"/>
    </location>
</feature>
<keyword evidence="3 6" id="KW-1133">Transmembrane helix</keyword>
<feature type="compositionally biased region" description="Basic residues" evidence="5">
    <location>
        <begin position="1127"/>
        <end position="1141"/>
    </location>
</feature>
<feature type="region of interest" description="Disordered" evidence="5">
    <location>
        <begin position="1529"/>
        <end position="1673"/>
    </location>
</feature>
<feature type="compositionally biased region" description="Basic and acidic residues" evidence="5">
    <location>
        <begin position="393"/>
        <end position="410"/>
    </location>
</feature>
<feature type="region of interest" description="Disordered" evidence="5">
    <location>
        <begin position="148"/>
        <end position="213"/>
    </location>
</feature>
<name>A0A0F7UXE7_TOXGV</name>
<feature type="region of interest" description="Disordered" evidence="5">
    <location>
        <begin position="1220"/>
        <end position="1261"/>
    </location>
</feature>
<feature type="transmembrane region" description="Helical" evidence="6">
    <location>
        <begin position="533"/>
        <end position="553"/>
    </location>
</feature>
<feature type="compositionally biased region" description="Basic and acidic residues" evidence="5">
    <location>
        <begin position="1221"/>
        <end position="1236"/>
    </location>
</feature>
<sequence length="2080" mass="222770">MVFPPFPQSFSPPHSSPRLSCRSGHETKSQESVSNSHAQFLGGLSACLVPEKFKTMPNSALGSLAFDPARDSPAGEASSASGLTLPLLRSTLDNHVPSFSAHWSPSPPSLSTRSTWNGEPVEFSLTPASPCKSATPLLSCVVAPSTPLSTASSPVSGGRSSTQSLHSLTHSGSTGIPAGFEKTRRSQPRKANEPRRCHRRSRPPRLAASSSPDCRALLSENKPSVVSGAVTPRLLRAPSFASFSRISQLANARECRPSSSSSDGFPTAFSSSPFSAKPCAPSHFRLLAASSSARGFFTLPALVQPPASWRQRRRSAFLAFLVFFFCLFLFFGVLLPHTRVEQLRQVMHMSRKGTGALSRNVDIDKISLPGETRGSHVVAVGGIKLDGSYTKKAQRDSPVRGEVDGRREASEDPSVSANPHPTDSARTTSPSADDQGNMAHGVSSPVLATSLQSRDSTESSSPLGPPRSDGRVLADSLSVSRLPLALSSLFSLPPVFLFLLFVSIGCCLACITISSTLVYKHLTNYYEPHLQRYVCRICLVGPAFALASLIYFAHTLLSISPESDPTLSAASLASNFAFWSAAPPAAASSLAAVGGEAGEAFARSRRLPLNAAVPFKDSLSTLIAGTDEPVSSGARLEEVFIDFLRDLAQAVALYSFLVLMINCCGNDRCISMALACDPKLVKPVPPFNLFFPSFHPGPHILRYLKVGVMQFVLVVPLVGIVSLLQALAMKPGAALFVASAVSPPPVFPPVSNATPAAPRLRPEESLPATRPPSFFPLVSSGPSPALDSSLDQASGSFPSSVAGVSSVWTVLSSAPAFLSLPVSLPLLTESDVLSSPSPSPAVSPSEPRETSLQWSHFLGMPGLTSVALLASVFTCMLSLLQFYLCTEPLLRPYKPLQKFLSIKVLVFFQVWQRLAIRTLLSVGLIEGNTIFAAEQMADLYHNILMSVWMVFISISHVLCFPVSDHLPEIVGGTGALCEVDPPSASFFQGLLEVLLAVDVLQDAREIALLPHRSLDRACSILREQCMQADSEFQHLLSLDAKTDPDQLFSSPYVRHDTGEARTPAFALVGTPAGGGPATAAGVRRATPLSRSPAGDAFRFLQSSEQDAGEGACSDQDNAEVRQSASGTRKHLDRIHQLRKRSRSEGRLQTALLLGSENLGVHRSFSSNSWKANPAVLALGFERLPPETHHHVCLGTQSSEDAATAYRLMPTSEEPALASKMTVRDRGDEENGGKETGETNMGGLLSGRSLHASEPGMGAAPDTAVHRGVHFVSDSPRPQLRSVAASRSSPSCHLLPCSPSGLDRLLPHLQQHREVFADNDSDEDACPPPPPSSPVSGLPSPRLSPYLSLPRLSSSLLSVEASAPGQEPESPRGNADPRPSGVPACVEFSLSPRGASLSCVEAGASPQSQASLQGQRQPSEAVQTPFFSPASRYASLLLASAGRMNLFGAMSRVETSVSPYSPLAASVAATVPGAVPYPRSATGRAAVAARFRVASSPTSPFHRCPAAALAVALGTEISTSSCFLEEIPEVPSGDEENAQVTCGSANNTRTEGASQSGDATARLGRDEERGSSDSEATLENAERSSCRREDAAFGEPERRPSSMNWLGAHHGSRDSWQDAGKKVEAESGSSAEVQTSEGHSEAQDAPAFPSSRNQRWEAAAPRHPHPSPSLAPNGLNGEAECFSCSERSSSTDVAARFCAEAFEFRDSAETPECLPQHEEGAPLQLPQAAKEKRGMHARRRKRADTDSPRYSAAGTPRKEKPGTARLRLFEQEASADDSANAHSAATLKSSRTWVRAGPEFGADLRSLQRSVRSACVKGEEEADQGTWPREEEREVDEHCEEHRKQRNPQETVPRQVALSEASRHLLSPASRVDETSAEAEEAPQTVGDSRSSLEGKREARDARHSRKDEVANQWRGRTFMLQSYRTDRQCASKVRDSRQTKTKNDRANDSRERMPMSEGHLVFSIEQVPGRSSVGDTPRMLSGARELGGRKGAKDVTDAEFTEDSQTAAATRESSANRQRSGRTQSRGREDETEKIPGNEGEDSDEEVWADAQSMRATESPVRLGWTCEVGDDEDDDGLFY</sequence>
<accession>A0A0F7UXE7</accession>
<proteinExistence type="predicted"/>
<feature type="compositionally biased region" description="Acidic residues" evidence="5">
    <location>
        <begin position="2039"/>
        <end position="2048"/>
    </location>
</feature>
<comment type="subcellular location">
    <subcellularLocation>
        <location evidence="1">Membrane</location>
        <topology evidence="1">Multi-pass membrane protein</topology>
    </subcellularLocation>
</comment>
<evidence type="ECO:0000256" key="1">
    <source>
        <dbReference type="ARBA" id="ARBA00004141"/>
    </source>
</evidence>
<feature type="compositionally biased region" description="Basic and acidic residues" evidence="5">
    <location>
        <begin position="1755"/>
        <end position="1769"/>
    </location>
</feature>
<feature type="compositionally biased region" description="Acidic residues" evidence="5">
    <location>
        <begin position="2069"/>
        <end position="2080"/>
    </location>
</feature>
<feature type="compositionally biased region" description="Basic and acidic residues" evidence="5">
    <location>
        <begin position="1924"/>
        <end position="1954"/>
    </location>
</feature>